<feature type="transmembrane region" description="Helical" evidence="1">
    <location>
        <begin position="60"/>
        <end position="78"/>
    </location>
</feature>
<dbReference type="Proteomes" id="UP000430021">
    <property type="component" value="Unassembled WGS sequence"/>
</dbReference>
<evidence type="ECO:0000313" key="5">
    <source>
        <dbReference type="Proteomes" id="UP000548685"/>
    </source>
</evidence>
<name>A0A6I4UNE1_9SPHN</name>
<dbReference type="Proteomes" id="UP000548685">
    <property type="component" value="Unassembled WGS sequence"/>
</dbReference>
<keyword evidence="1" id="KW-1133">Transmembrane helix</keyword>
<accession>A0A6I4UNE1</accession>
<evidence type="ECO:0000256" key="1">
    <source>
        <dbReference type="SAM" id="Phobius"/>
    </source>
</evidence>
<evidence type="ECO:0000313" key="4">
    <source>
        <dbReference type="Proteomes" id="UP000430021"/>
    </source>
</evidence>
<evidence type="ECO:0000313" key="2">
    <source>
        <dbReference type="EMBL" id="MBB3775947.1"/>
    </source>
</evidence>
<keyword evidence="1" id="KW-0472">Membrane</keyword>
<protein>
    <submittedName>
        <fullName evidence="3">Uncharacterized protein</fullName>
    </submittedName>
</protein>
<dbReference type="EMBL" id="JACICE010000002">
    <property type="protein sequence ID" value="MBB3775947.1"/>
    <property type="molecule type" value="Genomic_DNA"/>
</dbReference>
<gene>
    <name evidence="2" type="ORF">FHS52_001916</name>
    <name evidence="3" type="ORF">GRI59_10135</name>
</gene>
<sequence>MSTFNDKQQEAFVDEGWAWAALPTWAKAITWVIGLPAFLLLVYLVFAGEDRASPNFIPPMVAFFGVCLMQIYCANRAFKKLSDDD</sequence>
<organism evidence="3 4">
    <name type="scientific">Erythrobacter ramosus</name>
    <dbReference type="NCBI Taxonomy" id="35811"/>
    <lineage>
        <taxon>Bacteria</taxon>
        <taxon>Pseudomonadati</taxon>
        <taxon>Pseudomonadota</taxon>
        <taxon>Alphaproteobacteria</taxon>
        <taxon>Sphingomonadales</taxon>
        <taxon>Erythrobacteraceae</taxon>
        <taxon>Erythrobacter/Porphyrobacter group</taxon>
        <taxon>Erythrobacter</taxon>
    </lineage>
</organism>
<comment type="caution">
    <text evidence="3">The sequence shown here is derived from an EMBL/GenBank/DDBJ whole genome shotgun (WGS) entry which is preliminary data.</text>
</comment>
<reference evidence="3 4" key="1">
    <citation type="submission" date="2019-12" db="EMBL/GenBank/DDBJ databases">
        <title>Genomic-based taxomic classification of the family Erythrobacteraceae.</title>
        <authorList>
            <person name="Xu L."/>
        </authorList>
    </citation>
    <scope>NUCLEOTIDE SEQUENCE [LARGE SCALE GENOMIC DNA]</scope>
    <source>
        <strain evidence="3 4">JCM 10282</strain>
    </source>
</reference>
<dbReference type="AlphaFoldDB" id="A0A6I4UNE1"/>
<reference evidence="2 5" key="2">
    <citation type="submission" date="2020-08" db="EMBL/GenBank/DDBJ databases">
        <title>Genomic Encyclopedia of Type Strains, Phase IV (KMG-IV): sequencing the most valuable type-strain genomes for metagenomic binning, comparative biology and taxonomic classification.</title>
        <authorList>
            <person name="Goeker M."/>
        </authorList>
    </citation>
    <scope>NUCLEOTIDE SEQUENCE [LARGE SCALE GENOMIC DNA]</scope>
    <source>
        <strain evidence="2 5">DSM 8510</strain>
    </source>
</reference>
<dbReference type="RefSeq" id="WP_160761052.1">
    <property type="nucleotide sequence ID" value="NZ_BAAADZ010000010.1"/>
</dbReference>
<proteinExistence type="predicted"/>
<feature type="transmembrane region" description="Helical" evidence="1">
    <location>
        <begin position="28"/>
        <end position="48"/>
    </location>
</feature>
<evidence type="ECO:0000313" key="3">
    <source>
        <dbReference type="EMBL" id="MXP38963.1"/>
    </source>
</evidence>
<dbReference type="EMBL" id="WTYB01000002">
    <property type="protein sequence ID" value="MXP38963.1"/>
    <property type="molecule type" value="Genomic_DNA"/>
</dbReference>
<keyword evidence="5" id="KW-1185">Reference proteome</keyword>
<keyword evidence="1" id="KW-0812">Transmembrane</keyword>